<dbReference type="InterPro" id="IPR019039">
    <property type="entry name" value="T4-Rnl1-like_N"/>
</dbReference>
<reference evidence="2 3" key="1">
    <citation type="submission" date="2019-12" db="EMBL/GenBank/DDBJ databases">
        <title>Full genome sequence of a Bacillus safensis strain isolated from commercially available natto in Indonesia.</title>
        <authorList>
            <person name="Yoshida M."/>
            <person name="Uomi M."/>
            <person name="Waturangi D."/>
            <person name="Ekaputri J.J."/>
            <person name="Setiamarga D.H.E."/>
        </authorList>
    </citation>
    <scope>NUCLEOTIDE SEQUENCE [LARGE SCALE GENOMIC DNA]</scope>
    <source>
        <strain evidence="2 3">IDN1</strain>
    </source>
</reference>
<dbReference type="PANTHER" id="PTHR32004">
    <property type="entry name" value="TRNA LIGASE"/>
    <property type="match status" value="1"/>
</dbReference>
<evidence type="ECO:0000313" key="2">
    <source>
        <dbReference type="EMBL" id="BBP89694.1"/>
    </source>
</evidence>
<proteinExistence type="predicted"/>
<dbReference type="GO" id="GO:0006388">
    <property type="term" value="P:tRNA splicing, via endonucleolytic cleavage and ligation"/>
    <property type="evidence" value="ECO:0007669"/>
    <property type="project" value="TreeGrafter"/>
</dbReference>
<sequence>MKLTIQSTEPLRKKQLAAVQSDISLDDFLAHLDQHEYVQELKLPHHISSFNFTKKAFSERQWDDVNVKARGLFVNMVSKQIVSRSYNKFFNIDERPETRMQHLVNHLQFPVAVYDKANGYLGTVGYNEMEDELVFTSKSYTSHVKQNQHASWVEELFYKTFSDVQADYIKSYVRDHHVSLVFEVILPEKDPHIITYEQDQLILLDIVKRQLSYEKAPFAEVKRLSEQLGISCKQEVAVFHDWTSFL</sequence>
<dbReference type="EMBL" id="AP021906">
    <property type="protein sequence ID" value="BBP89694.1"/>
    <property type="molecule type" value="Genomic_DNA"/>
</dbReference>
<evidence type="ECO:0000313" key="3">
    <source>
        <dbReference type="Proteomes" id="UP000464658"/>
    </source>
</evidence>
<name>A0A5S9MC10_BACIA</name>
<dbReference type="PANTHER" id="PTHR32004:SF1">
    <property type="entry name" value="TRNA LIGASE"/>
    <property type="match status" value="1"/>
</dbReference>
<protein>
    <recommendedName>
        <fullName evidence="1">T4 RNA ligase 1-like N-terminal domain-containing protein</fullName>
    </recommendedName>
</protein>
<gene>
    <name evidence="2" type="ORF">BsIDN1_33120</name>
</gene>
<accession>A0A5S9MC10</accession>
<evidence type="ECO:0000259" key="1">
    <source>
        <dbReference type="Pfam" id="PF09511"/>
    </source>
</evidence>
<dbReference type="Pfam" id="PF09511">
    <property type="entry name" value="RNA_lig_T4_1"/>
    <property type="match status" value="1"/>
</dbReference>
<dbReference type="Proteomes" id="UP000464658">
    <property type="component" value="Chromosome"/>
</dbReference>
<feature type="domain" description="T4 RNA ligase 1-like N-terminal" evidence="1">
    <location>
        <begin position="68"/>
        <end position="244"/>
    </location>
</feature>
<dbReference type="AlphaFoldDB" id="A0A5S9MC10"/>
<organism evidence="2 3">
    <name type="scientific">Bacillus safensis</name>
    <dbReference type="NCBI Taxonomy" id="561879"/>
    <lineage>
        <taxon>Bacteria</taxon>
        <taxon>Bacillati</taxon>
        <taxon>Bacillota</taxon>
        <taxon>Bacilli</taxon>
        <taxon>Bacillales</taxon>
        <taxon>Bacillaceae</taxon>
        <taxon>Bacillus</taxon>
    </lineage>
</organism>
<dbReference type="GO" id="GO:0003972">
    <property type="term" value="F:RNA ligase (ATP) activity"/>
    <property type="evidence" value="ECO:0007669"/>
    <property type="project" value="TreeGrafter"/>
</dbReference>